<sequence>MIPIKTDLCCDLCKIETIQLFFDFTVWFFDIFRSWSLHFSHLFHSGLFEMVVKVYFSSLSGSSKVKKQQSELLTLLAARKIDFESIDLSDAINEDARNAVFEEVKKKEKSLLPPHIFCDDEYLGGYDEFYDAIEMEELETFLRLPGEKPVRNVLLHR</sequence>
<dbReference type="AlphaFoldDB" id="A0A8E0RKM5"/>
<dbReference type="Proteomes" id="UP000728185">
    <property type="component" value="Unassembled WGS sequence"/>
</dbReference>
<reference evidence="2" key="1">
    <citation type="submission" date="2019-05" db="EMBL/GenBank/DDBJ databases">
        <title>Annotation for the trematode Fasciolopsis buski.</title>
        <authorList>
            <person name="Choi Y.-J."/>
        </authorList>
    </citation>
    <scope>NUCLEOTIDE SEQUENCE</scope>
    <source>
        <strain evidence="2">HT</strain>
        <tissue evidence="2">Whole worm</tissue>
    </source>
</reference>
<evidence type="ECO:0000313" key="3">
    <source>
        <dbReference type="Proteomes" id="UP000728185"/>
    </source>
</evidence>
<evidence type="ECO:0000256" key="1">
    <source>
        <dbReference type="ARBA" id="ARBA00007764"/>
    </source>
</evidence>
<comment type="caution">
    <text evidence="2">The sequence shown here is derived from an EMBL/GenBank/DDBJ whole genome shotgun (WGS) entry which is preliminary data.</text>
</comment>
<dbReference type="EMBL" id="LUCM01010140">
    <property type="protein sequence ID" value="KAA0185882.1"/>
    <property type="molecule type" value="Genomic_DNA"/>
</dbReference>
<dbReference type="SUPFAM" id="SSF52833">
    <property type="entry name" value="Thioredoxin-like"/>
    <property type="match status" value="1"/>
</dbReference>
<dbReference type="InterPro" id="IPR036249">
    <property type="entry name" value="Thioredoxin-like_sf"/>
</dbReference>
<name>A0A8E0RKM5_9TREM</name>
<organism evidence="2 3">
    <name type="scientific">Fasciolopsis buskii</name>
    <dbReference type="NCBI Taxonomy" id="27845"/>
    <lineage>
        <taxon>Eukaryota</taxon>
        <taxon>Metazoa</taxon>
        <taxon>Spiralia</taxon>
        <taxon>Lophotrochozoa</taxon>
        <taxon>Platyhelminthes</taxon>
        <taxon>Trematoda</taxon>
        <taxon>Digenea</taxon>
        <taxon>Plagiorchiida</taxon>
        <taxon>Echinostomata</taxon>
        <taxon>Echinostomatoidea</taxon>
        <taxon>Fasciolidae</taxon>
        <taxon>Fasciolopsis</taxon>
    </lineage>
</organism>
<dbReference type="Gene3D" id="3.40.30.10">
    <property type="entry name" value="Glutaredoxin"/>
    <property type="match status" value="1"/>
</dbReference>
<gene>
    <name evidence="2" type="ORF">FBUS_03094</name>
</gene>
<proteinExistence type="inferred from homology"/>
<dbReference type="OrthoDB" id="9932926at2759"/>
<accession>A0A8E0RKM5</accession>
<dbReference type="InterPro" id="IPR006993">
    <property type="entry name" value="Glut_rich_SH3-bd"/>
</dbReference>
<evidence type="ECO:0000313" key="2">
    <source>
        <dbReference type="EMBL" id="KAA0185882.1"/>
    </source>
</evidence>
<dbReference type="Pfam" id="PF04908">
    <property type="entry name" value="SH3BGR"/>
    <property type="match status" value="1"/>
</dbReference>
<keyword evidence="3" id="KW-1185">Reference proteome</keyword>
<dbReference type="PANTHER" id="PTHR12232">
    <property type="entry name" value="SH3 DOMAIN-BINDING GLUTAMIC ACID-RICH-LIKE PROTEIN"/>
    <property type="match status" value="1"/>
</dbReference>
<dbReference type="InterPro" id="IPR051033">
    <property type="entry name" value="SH3BGR"/>
</dbReference>
<dbReference type="PANTHER" id="PTHR12232:SF0">
    <property type="entry name" value="THIOREDOXIN DOMAIN-CONTAINING PROTEIN"/>
    <property type="match status" value="1"/>
</dbReference>
<protein>
    <submittedName>
        <fullName evidence="2">Sh3 domain-binding glutamic acid-rich protein</fullName>
    </submittedName>
</protein>
<dbReference type="GO" id="GO:0005737">
    <property type="term" value="C:cytoplasm"/>
    <property type="evidence" value="ECO:0007669"/>
    <property type="project" value="TreeGrafter"/>
</dbReference>
<comment type="similarity">
    <text evidence="1">Belongs to the SH3BGR family.</text>
</comment>